<comment type="function">
    <text evidence="6">Specifically methylates the pseudouridine at position 1915 (m3Psi1915) in 23S rRNA.</text>
</comment>
<keyword evidence="2 6" id="KW-0489">Methyltransferase</keyword>
<dbReference type="InterPro" id="IPR003742">
    <property type="entry name" value="RlmH-like"/>
</dbReference>
<dbReference type="NCBIfam" id="NF000985">
    <property type="entry name" value="PRK00103.1-3"/>
    <property type="match status" value="1"/>
</dbReference>
<keyword evidence="8" id="KW-1185">Reference proteome</keyword>
<evidence type="ECO:0000313" key="7">
    <source>
        <dbReference type="EMBL" id="RRJ16656.1"/>
    </source>
</evidence>
<name>A0A3P3Q603_9FIRM</name>
<dbReference type="Gene3D" id="3.40.1280.10">
    <property type="match status" value="1"/>
</dbReference>
<dbReference type="EC" id="2.1.1.177" evidence="6"/>
<evidence type="ECO:0000256" key="6">
    <source>
        <dbReference type="HAMAP-Rule" id="MF_00658"/>
    </source>
</evidence>
<keyword evidence="4 6" id="KW-0949">S-adenosyl-L-methionine</keyword>
<comment type="subcellular location">
    <subcellularLocation>
        <location evidence="6">Cytoplasm</location>
    </subcellularLocation>
</comment>
<dbReference type="CDD" id="cd18081">
    <property type="entry name" value="RlmH-like"/>
    <property type="match status" value="1"/>
</dbReference>
<dbReference type="Pfam" id="PF02590">
    <property type="entry name" value="SPOUT_MTase"/>
    <property type="match status" value="1"/>
</dbReference>
<dbReference type="InterPro" id="IPR029028">
    <property type="entry name" value="Alpha/beta_knot_MTases"/>
</dbReference>
<dbReference type="GO" id="GO:0005737">
    <property type="term" value="C:cytoplasm"/>
    <property type="evidence" value="ECO:0007669"/>
    <property type="project" value="UniProtKB-SubCell"/>
</dbReference>
<evidence type="ECO:0000256" key="3">
    <source>
        <dbReference type="ARBA" id="ARBA00022679"/>
    </source>
</evidence>
<proteinExistence type="inferred from homology"/>
<comment type="similarity">
    <text evidence="5 6">Belongs to the RNA methyltransferase RlmH family.</text>
</comment>
<evidence type="ECO:0000256" key="2">
    <source>
        <dbReference type="ARBA" id="ARBA00022603"/>
    </source>
</evidence>
<keyword evidence="3 6" id="KW-0808">Transferase</keyword>
<dbReference type="InterPro" id="IPR029026">
    <property type="entry name" value="tRNA_m1G_MTases_N"/>
</dbReference>
<feature type="binding site" evidence="6">
    <location>
        <position position="75"/>
    </location>
    <ligand>
        <name>S-adenosyl-L-methionine</name>
        <dbReference type="ChEBI" id="CHEBI:59789"/>
    </ligand>
</feature>
<dbReference type="RefSeq" id="WP_124952087.1">
    <property type="nucleotide sequence ID" value="NZ_RRCM01000001.1"/>
</dbReference>
<evidence type="ECO:0000313" key="8">
    <source>
        <dbReference type="Proteomes" id="UP000276982"/>
    </source>
</evidence>
<reference evidence="7 8" key="1">
    <citation type="submission" date="2018-11" db="EMBL/GenBank/DDBJ databases">
        <title>Genome sequencing of Lachnoanaerobaculum orale DSM 24553T.</title>
        <authorList>
            <person name="Kook J.-K."/>
            <person name="Park S.-N."/>
            <person name="Lim Y.K."/>
        </authorList>
    </citation>
    <scope>NUCLEOTIDE SEQUENCE [LARGE SCALE GENOMIC DNA]</scope>
    <source>
        <strain evidence="7 8">DSM 24553</strain>
    </source>
</reference>
<dbReference type="EMBL" id="RRCM01000001">
    <property type="protein sequence ID" value="RRJ16656.1"/>
    <property type="molecule type" value="Genomic_DNA"/>
</dbReference>
<comment type="catalytic activity">
    <reaction evidence="6">
        <text>pseudouridine(1915) in 23S rRNA + S-adenosyl-L-methionine = N(3)-methylpseudouridine(1915) in 23S rRNA + S-adenosyl-L-homocysteine + H(+)</text>
        <dbReference type="Rhea" id="RHEA:42752"/>
        <dbReference type="Rhea" id="RHEA-COMP:10221"/>
        <dbReference type="Rhea" id="RHEA-COMP:10222"/>
        <dbReference type="ChEBI" id="CHEBI:15378"/>
        <dbReference type="ChEBI" id="CHEBI:57856"/>
        <dbReference type="ChEBI" id="CHEBI:59789"/>
        <dbReference type="ChEBI" id="CHEBI:65314"/>
        <dbReference type="ChEBI" id="CHEBI:74486"/>
        <dbReference type="EC" id="2.1.1.177"/>
    </reaction>
</comment>
<dbReference type="PIRSF" id="PIRSF004505">
    <property type="entry name" value="MT_bac"/>
    <property type="match status" value="1"/>
</dbReference>
<dbReference type="PANTHER" id="PTHR33603:SF1">
    <property type="entry name" value="RIBOSOMAL RNA LARGE SUBUNIT METHYLTRANSFERASE H"/>
    <property type="match status" value="1"/>
</dbReference>
<accession>A0A3P3Q603</accession>
<evidence type="ECO:0000256" key="1">
    <source>
        <dbReference type="ARBA" id="ARBA00022552"/>
    </source>
</evidence>
<evidence type="ECO:0000256" key="5">
    <source>
        <dbReference type="ARBA" id="ARBA00038303"/>
    </source>
</evidence>
<protein>
    <recommendedName>
        <fullName evidence="6">Ribosomal RNA large subunit methyltransferase H</fullName>
        <ecNumber evidence="6">2.1.1.177</ecNumber>
    </recommendedName>
    <alternativeName>
        <fullName evidence="6">23S rRNA (pseudouridine1915-N3)-methyltransferase</fullName>
    </alternativeName>
    <alternativeName>
        <fullName evidence="6">23S rRNA m3Psi1915 methyltransferase</fullName>
    </alternativeName>
    <alternativeName>
        <fullName evidence="6">rRNA (pseudouridine-N3-)-methyltransferase RlmH</fullName>
    </alternativeName>
</protein>
<evidence type="ECO:0000256" key="4">
    <source>
        <dbReference type="ARBA" id="ARBA00022691"/>
    </source>
</evidence>
<gene>
    <name evidence="6 7" type="primary">rlmH</name>
    <name evidence="7" type="ORF">EHW90_06610</name>
</gene>
<dbReference type="NCBIfam" id="TIGR00246">
    <property type="entry name" value="tRNA_RlmH_YbeA"/>
    <property type="match status" value="1"/>
</dbReference>
<feature type="binding site" evidence="6">
    <location>
        <begin position="126"/>
        <end position="131"/>
    </location>
    <ligand>
        <name>S-adenosyl-L-methionine</name>
        <dbReference type="ChEBI" id="CHEBI:59789"/>
    </ligand>
</feature>
<dbReference type="HAMAP" id="MF_00658">
    <property type="entry name" value="23SrRNA_methyltr_H"/>
    <property type="match status" value="1"/>
</dbReference>
<comment type="caution">
    <text evidence="7">The sequence shown here is derived from an EMBL/GenBank/DDBJ whole genome shotgun (WGS) entry which is preliminary data.</text>
</comment>
<comment type="subunit">
    <text evidence="6">Homodimer.</text>
</comment>
<dbReference type="SUPFAM" id="SSF75217">
    <property type="entry name" value="alpha/beta knot"/>
    <property type="match status" value="1"/>
</dbReference>
<keyword evidence="1 6" id="KW-0698">rRNA processing</keyword>
<dbReference type="GO" id="GO:0070038">
    <property type="term" value="F:rRNA (pseudouridine-N3-)-methyltransferase activity"/>
    <property type="evidence" value="ECO:0007669"/>
    <property type="project" value="UniProtKB-UniRule"/>
</dbReference>
<dbReference type="Proteomes" id="UP000276982">
    <property type="component" value="Unassembled WGS sequence"/>
</dbReference>
<organism evidence="7 8">
    <name type="scientific">Lachnoanaerobaculum orale</name>
    <dbReference type="NCBI Taxonomy" id="979627"/>
    <lineage>
        <taxon>Bacteria</taxon>
        <taxon>Bacillati</taxon>
        <taxon>Bacillota</taxon>
        <taxon>Clostridia</taxon>
        <taxon>Lachnospirales</taxon>
        <taxon>Lachnospiraceae</taxon>
        <taxon>Lachnoanaerobaculum</taxon>
    </lineage>
</organism>
<keyword evidence="6" id="KW-0963">Cytoplasm</keyword>
<sequence>MNINIVVVGSIKEKFYRDAIEEYAKRLSRYAKMSITEVKDEKTPANASASEEDKIKQIEAERILSKFNNSYVVALAIDGKKYTSESFAKRMENYDILSKGNLTFVIGGSLGLHESVLKRADERLSFSDMTFPHQLMRVILLEQIYRAYRIRNNEPYHK</sequence>
<feature type="binding site" evidence="6">
    <location>
        <position position="107"/>
    </location>
    <ligand>
        <name>S-adenosyl-L-methionine</name>
        <dbReference type="ChEBI" id="CHEBI:59789"/>
    </ligand>
</feature>
<dbReference type="AlphaFoldDB" id="A0A3P3Q603"/>
<dbReference type="PANTHER" id="PTHR33603">
    <property type="entry name" value="METHYLTRANSFERASE"/>
    <property type="match status" value="1"/>
</dbReference>